<evidence type="ECO:0000256" key="3">
    <source>
        <dbReference type="ARBA" id="ARBA00011209"/>
    </source>
</evidence>
<dbReference type="Gene3D" id="3.30.930.10">
    <property type="entry name" value="Bira Bifunctional Protein, Domain 2"/>
    <property type="match status" value="1"/>
</dbReference>
<dbReference type="InterPro" id="IPR012340">
    <property type="entry name" value="NA-bd_OB-fold"/>
</dbReference>
<dbReference type="HOGENOM" id="CLU_016891_0_0_10"/>
<feature type="domain" description="B5" evidence="19">
    <location>
        <begin position="414"/>
        <end position="491"/>
    </location>
</feature>
<dbReference type="Gene3D" id="3.30.56.10">
    <property type="match status" value="2"/>
</dbReference>
<evidence type="ECO:0000256" key="1">
    <source>
        <dbReference type="ARBA" id="ARBA00004496"/>
    </source>
</evidence>
<dbReference type="Pfam" id="PF03483">
    <property type="entry name" value="B3_4"/>
    <property type="match status" value="1"/>
</dbReference>
<keyword evidence="12 15" id="KW-0648">Protein biosynthesis</keyword>
<comment type="cofactor">
    <cofactor evidence="15">
        <name>Mg(2+)</name>
        <dbReference type="ChEBI" id="CHEBI:18420"/>
    </cofactor>
    <text evidence="15">Binds 2 magnesium ions per tetramer.</text>
</comment>
<evidence type="ECO:0000256" key="10">
    <source>
        <dbReference type="ARBA" id="ARBA00022842"/>
    </source>
</evidence>
<dbReference type="FunFam" id="3.50.40.10:FF:000001">
    <property type="entry name" value="Phenylalanine--tRNA ligase beta subunit"/>
    <property type="match status" value="1"/>
</dbReference>
<dbReference type="InterPro" id="IPR005147">
    <property type="entry name" value="tRNA_synthase_B5-dom"/>
</dbReference>
<dbReference type="PANTHER" id="PTHR10947">
    <property type="entry name" value="PHENYLALANYL-TRNA SYNTHETASE BETA CHAIN AND LEUCINE-RICH REPEAT-CONTAINING PROTEIN 47"/>
    <property type="match status" value="1"/>
</dbReference>
<keyword evidence="9 15" id="KW-0067">ATP-binding</keyword>
<dbReference type="HAMAP" id="MF_00283">
    <property type="entry name" value="Phe_tRNA_synth_beta1"/>
    <property type="match status" value="1"/>
</dbReference>
<evidence type="ECO:0000256" key="2">
    <source>
        <dbReference type="ARBA" id="ARBA00008653"/>
    </source>
</evidence>
<feature type="binding site" evidence="15">
    <location>
        <position position="469"/>
    </location>
    <ligand>
        <name>Mg(2+)</name>
        <dbReference type="ChEBI" id="CHEBI:18420"/>
        <note>shared with alpha subunit</note>
    </ligand>
</feature>
<gene>
    <name evidence="15" type="primary">pheT</name>
    <name evidence="20" type="ordered locus">Oweho_3010</name>
</gene>
<keyword evidence="8 15" id="KW-0547">Nucleotide-binding</keyword>
<dbReference type="GO" id="GO:0004826">
    <property type="term" value="F:phenylalanine-tRNA ligase activity"/>
    <property type="evidence" value="ECO:0007669"/>
    <property type="project" value="UniProtKB-UniRule"/>
</dbReference>
<dbReference type="PROSITE" id="PS50886">
    <property type="entry name" value="TRBD"/>
    <property type="match status" value="1"/>
</dbReference>
<comment type="similarity">
    <text evidence="2 15">Belongs to the phenylalanyl-tRNA synthetase beta subunit family. Type 1 subfamily.</text>
</comment>
<feature type="domain" description="TRNA-binding" evidence="17">
    <location>
        <begin position="42"/>
        <end position="154"/>
    </location>
</feature>
<evidence type="ECO:0000313" key="20">
    <source>
        <dbReference type="EMBL" id="AEV33965.1"/>
    </source>
</evidence>
<protein>
    <recommendedName>
        <fullName evidence="15">Phenylalanine--tRNA ligase beta subunit</fullName>
        <ecNumber evidence="15">6.1.1.20</ecNumber>
    </recommendedName>
    <alternativeName>
        <fullName evidence="15">Phenylalanyl-tRNA synthetase beta subunit</fullName>
        <shortName evidence="15">PheRS</shortName>
    </alternativeName>
</protein>
<dbReference type="InterPro" id="IPR036690">
    <property type="entry name" value="Fdx_antiC-bd_sf"/>
</dbReference>
<dbReference type="InterPro" id="IPR045060">
    <property type="entry name" value="Phe-tRNA-ligase_IIc_bsu"/>
</dbReference>
<dbReference type="InterPro" id="IPR020825">
    <property type="entry name" value="Phe-tRNA_synthase-like_B3/B4"/>
</dbReference>
<dbReference type="GO" id="GO:0009328">
    <property type="term" value="C:phenylalanine-tRNA ligase complex"/>
    <property type="evidence" value="ECO:0007669"/>
    <property type="project" value="TreeGrafter"/>
</dbReference>
<dbReference type="InterPro" id="IPR033714">
    <property type="entry name" value="tRNA_bind_bactPheRS"/>
</dbReference>
<evidence type="ECO:0000313" key="21">
    <source>
        <dbReference type="Proteomes" id="UP000005631"/>
    </source>
</evidence>
<evidence type="ECO:0000256" key="7">
    <source>
        <dbReference type="ARBA" id="ARBA00022723"/>
    </source>
</evidence>
<keyword evidence="13 15" id="KW-0030">Aminoacyl-tRNA synthetase</keyword>
<evidence type="ECO:0000256" key="5">
    <source>
        <dbReference type="ARBA" id="ARBA00022555"/>
    </source>
</evidence>
<dbReference type="SMART" id="SM00896">
    <property type="entry name" value="FDX-ACB"/>
    <property type="match status" value="1"/>
</dbReference>
<keyword evidence="5 16" id="KW-0820">tRNA-binding</keyword>
<dbReference type="STRING" id="926562.Oweho_3010"/>
<dbReference type="FunFam" id="2.40.50.140:FF:000045">
    <property type="entry name" value="Phenylalanine--tRNA ligase beta subunit"/>
    <property type="match status" value="1"/>
</dbReference>
<evidence type="ECO:0000256" key="13">
    <source>
        <dbReference type="ARBA" id="ARBA00023146"/>
    </source>
</evidence>
<comment type="catalytic activity">
    <reaction evidence="14 15">
        <text>tRNA(Phe) + L-phenylalanine + ATP = L-phenylalanyl-tRNA(Phe) + AMP + diphosphate + H(+)</text>
        <dbReference type="Rhea" id="RHEA:19413"/>
        <dbReference type="Rhea" id="RHEA-COMP:9668"/>
        <dbReference type="Rhea" id="RHEA-COMP:9699"/>
        <dbReference type="ChEBI" id="CHEBI:15378"/>
        <dbReference type="ChEBI" id="CHEBI:30616"/>
        <dbReference type="ChEBI" id="CHEBI:33019"/>
        <dbReference type="ChEBI" id="CHEBI:58095"/>
        <dbReference type="ChEBI" id="CHEBI:78442"/>
        <dbReference type="ChEBI" id="CHEBI:78531"/>
        <dbReference type="ChEBI" id="CHEBI:456215"/>
        <dbReference type="EC" id="6.1.1.20"/>
    </reaction>
</comment>
<comment type="subunit">
    <text evidence="3 15">Tetramer of two alpha and two beta subunits.</text>
</comment>
<dbReference type="PROSITE" id="PS51483">
    <property type="entry name" value="B5"/>
    <property type="match status" value="1"/>
</dbReference>
<feature type="binding site" evidence="15">
    <location>
        <position position="479"/>
    </location>
    <ligand>
        <name>Mg(2+)</name>
        <dbReference type="ChEBI" id="CHEBI:18420"/>
        <note>shared with alpha subunit</note>
    </ligand>
</feature>
<evidence type="ECO:0000256" key="15">
    <source>
        <dbReference type="HAMAP-Rule" id="MF_00283"/>
    </source>
</evidence>
<dbReference type="SUPFAM" id="SSF54991">
    <property type="entry name" value="Anticodon-binding domain of PheRS"/>
    <property type="match status" value="1"/>
</dbReference>
<dbReference type="FunFam" id="3.30.70.380:FF:000001">
    <property type="entry name" value="Phenylalanine--tRNA ligase beta subunit"/>
    <property type="match status" value="1"/>
</dbReference>
<dbReference type="SUPFAM" id="SSF56037">
    <property type="entry name" value="PheT/TilS domain"/>
    <property type="match status" value="1"/>
</dbReference>
<dbReference type="NCBIfam" id="TIGR00472">
    <property type="entry name" value="pheT_bact"/>
    <property type="match status" value="1"/>
</dbReference>
<comment type="subcellular location">
    <subcellularLocation>
        <location evidence="1 15">Cytoplasm</location>
    </subcellularLocation>
</comment>
<dbReference type="Gene3D" id="3.50.40.10">
    <property type="entry name" value="Phenylalanyl-trna Synthetase, Chain B, domain 3"/>
    <property type="match status" value="1"/>
</dbReference>
<dbReference type="Pfam" id="PF03484">
    <property type="entry name" value="B5"/>
    <property type="match status" value="1"/>
</dbReference>
<evidence type="ECO:0000256" key="14">
    <source>
        <dbReference type="ARBA" id="ARBA00049255"/>
    </source>
</evidence>
<dbReference type="InterPro" id="IPR002547">
    <property type="entry name" value="tRNA-bd_dom"/>
</dbReference>
<dbReference type="eggNOG" id="COG0072">
    <property type="taxonomic scope" value="Bacteria"/>
</dbReference>
<evidence type="ECO:0000259" key="18">
    <source>
        <dbReference type="PROSITE" id="PS51447"/>
    </source>
</evidence>
<keyword evidence="6 15" id="KW-0436">Ligase</keyword>
<dbReference type="SUPFAM" id="SSF55681">
    <property type="entry name" value="Class II aaRS and biotin synthetases"/>
    <property type="match status" value="1"/>
</dbReference>
<name>G8R215_OWEHD</name>
<dbReference type="InterPro" id="IPR009061">
    <property type="entry name" value="DNA-bd_dom_put_sf"/>
</dbReference>
<dbReference type="RefSeq" id="WP_014203312.1">
    <property type="nucleotide sequence ID" value="NC_016599.1"/>
</dbReference>
<dbReference type="OrthoDB" id="9805455at2"/>
<keyword evidence="21" id="KW-1185">Reference proteome</keyword>
<dbReference type="EC" id="6.1.1.20" evidence="15"/>
<sequence length="808" mass="89952">MKISYNWLKEYININLEPAAVAEILTDTGLEVEGVDEIETIKGGLKGVVIGEVLTCEQHPNADRLRKTTVNVGGETPLEIVCGAPNVAAGQKVVVATVGTIIYTEEGDFTIKKSKIRGEVSEGMICAEDELGMGQSHDGIMVLPAEAKVGTPAAEYFKIESDFVFEIGLTPNRTDAMCHFGVARDLRAALIRQGKEGVESALPTVSSFSVSAKDLPFTIKVEDTDACPRYAGVSLKNIKVGPSPDWLQNRLRAIGIGPINNVVDITNYVLHETGHPLHAFDAKEIAGNTIVVKHLPAGSKFTTLDDKERELDANDLMICDTEKPVAIAGVMGGLHSGVSEKTTEVFIEAAYFNSVSVRKTAKRHALNTDASFRYERGVDPEMTIYALKRAAIMMRDICGGEISMDIKDEYPTEIEHTEIEVNLDRINTLIGQEIEPHMVRKILNALDIQIKSDNGNDTLLLSVPPYRADVTREADIVEEILRIYGFNAIDIGHKMHISVAQTDQKSEARYREKVSSALSARGFNEIMNNSLTKSSYYAGNGFKEEESVAMLNPLSQDLGVMRQTLIFGALETVSRNANRQRPNLSLYEFGKVYQNIDGKYSEQQRLAITKTGNQQAEVWKAPAGKTDFYYLKAEVEFILTSLGFSNWSEQEVENPMYDFALGIFINKQEVITLGKVNSAVAKKAEVKQDVFVADFNWEYLAKKAKKNTIMFQELPKYPEVRRDLALLLDKGVNYTDLKQTAERSEKKILRKVNLFDVYEGKNLPEGKKSYAMSFVMRDDEKTLNDKQVDKVMEKILGSFKHQYGAELR</sequence>
<dbReference type="GO" id="GO:0005524">
    <property type="term" value="F:ATP binding"/>
    <property type="evidence" value="ECO:0007669"/>
    <property type="project" value="UniProtKB-UniRule"/>
</dbReference>
<dbReference type="NCBIfam" id="NF045760">
    <property type="entry name" value="YtpR"/>
    <property type="match status" value="1"/>
</dbReference>
<dbReference type="Pfam" id="PF01588">
    <property type="entry name" value="tRNA_bind"/>
    <property type="match status" value="1"/>
</dbReference>
<dbReference type="GO" id="GO:0006432">
    <property type="term" value="P:phenylalanyl-tRNA aminoacylation"/>
    <property type="evidence" value="ECO:0007669"/>
    <property type="project" value="UniProtKB-UniRule"/>
</dbReference>
<dbReference type="Gene3D" id="2.40.50.140">
    <property type="entry name" value="Nucleic acid-binding proteins"/>
    <property type="match status" value="1"/>
</dbReference>
<accession>G8R215</accession>
<dbReference type="SUPFAM" id="SSF46955">
    <property type="entry name" value="Putative DNA-binding domain"/>
    <property type="match status" value="1"/>
</dbReference>
<proteinExistence type="inferred from homology"/>
<dbReference type="SUPFAM" id="SSF50249">
    <property type="entry name" value="Nucleic acid-binding proteins"/>
    <property type="match status" value="1"/>
</dbReference>
<dbReference type="SMART" id="SM00873">
    <property type="entry name" value="B3_4"/>
    <property type="match status" value="1"/>
</dbReference>
<evidence type="ECO:0000256" key="11">
    <source>
        <dbReference type="ARBA" id="ARBA00022884"/>
    </source>
</evidence>
<dbReference type="SMART" id="SM00874">
    <property type="entry name" value="B5"/>
    <property type="match status" value="1"/>
</dbReference>
<dbReference type="Pfam" id="PF03147">
    <property type="entry name" value="FDX-ACB"/>
    <property type="match status" value="1"/>
</dbReference>
<keyword evidence="10 15" id="KW-0460">Magnesium</keyword>
<keyword evidence="7 15" id="KW-0479">Metal-binding</keyword>
<feature type="binding site" evidence="15">
    <location>
        <position position="478"/>
    </location>
    <ligand>
        <name>Mg(2+)</name>
        <dbReference type="ChEBI" id="CHEBI:18420"/>
        <note>shared with alpha subunit</note>
    </ligand>
</feature>
<dbReference type="GO" id="GO:0000287">
    <property type="term" value="F:magnesium ion binding"/>
    <property type="evidence" value="ECO:0007669"/>
    <property type="project" value="UniProtKB-UniRule"/>
</dbReference>
<dbReference type="KEGG" id="oho:Oweho_3010"/>
<dbReference type="InterPro" id="IPR005121">
    <property type="entry name" value="Fdx_antiC-bd"/>
</dbReference>
<evidence type="ECO:0000259" key="19">
    <source>
        <dbReference type="PROSITE" id="PS51483"/>
    </source>
</evidence>
<dbReference type="Proteomes" id="UP000005631">
    <property type="component" value="Chromosome"/>
</dbReference>
<dbReference type="PANTHER" id="PTHR10947:SF0">
    <property type="entry name" value="PHENYLALANINE--TRNA LIGASE BETA SUBUNIT"/>
    <property type="match status" value="1"/>
</dbReference>
<feature type="domain" description="FDX-ACB" evidence="18">
    <location>
        <begin position="715"/>
        <end position="808"/>
    </location>
</feature>
<dbReference type="EMBL" id="CP003156">
    <property type="protein sequence ID" value="AEV33965.1"/>
    <property type="molecule type" value="Genomic_DNA"/>
</dbReference>
<dbReference type="eggNOG" id="COG0073">
    <property type="taxonomic scope" value="Bacteria"/>
</dbReference>
<dbReference type="InterPro" id="IPR004532">
    <property type="entry name" value="Phe-tRNA-ligase_IIc_bsu_bact"/>
</dbReference>
<dbReference type="CDD" id="cd00769">
    <property type="entry name" value="PheRS_beta_core"/>
    <property type="match status" value="1"/>
</dbReference>
<dbReference type="Gene3D" id="3.30.70.380">
    <property type="entry name" value="Ferrodoxin-fold anticodon-binding domain"/>
    <property type="match status" value="1"/>
</dbReference>
<reference evidence="20 21" key="1">
    <citation type="journal article" date="2012" name="Stand. Genomic Sci.">
        <title>Genome sequence of the orange-pigmented seawater bacterium Owenweeksia hongkongensis type strain (UST20020801(T)).</title>
        <authorList>
            <person name="Riedel T."/>
            <person name="Held B."/>
            <person name="Nolan M."/>
            <person name="Lucas S."/>
            <person name="Lapidus A."/>
            <person name="Tice H."/>
            <person name="Del Rio T.G."/>
            <person name="Cheng J.F."/>
            <person name="Han C."/>
            <person name="Tapia R."/>
            <person name="Goodwin L.A."/>
            <person name="Pitluck S."/>
            <person name="Liolios K."/>
            <person name="Mavromatis K."/>
            <person name="Pagani I."/>
            <person name="Ivanova N."/>
            <person name="Mikhailova N."/>
            <person name="Pati A."/>
            <person name="Chen A."/>
            <person name="Palaniappan K."/>
            <person name="Rohde M."/>
            <person name="Tindall B.J."/>
            <person name="Detter J.C."/>
            <person name="Goker M."/>
            <person name="Woyke T."/>
            <person name="Bristow J."/>
            <person name="Eisen J.A."/>
            <person name="Markowitz V."/>
            <person name="Hugenholtz P."/>
            <person name="Klenk H.P."/>
            <person name="Kyrpides N.C."/>
        </authorList>
    </citation>
    <scope>NUCLEOTIDE SEQUENCE</scope>
    <source>
        <strain evidence="21">DSM 17368 / JCM 12287 / NRRL B-23963</strain>
    </source>
</reference>
<dbReference type="CDD" id="cd02796">
    <property type="entry name" value="tRNA_bind_bactPheRS"/>
    <property type="match status" value="1"/>
</dbReference>
<organism evidence="20 21">
    <name type="scientific">Owenweeksia hongkongensis (strain DSM 17368 / CIP 108786 / JCM 12287 / NRRL B-23963 / UST20020801)</name>
    <dbReference type="NCBI Taxonomy" id="926562"/>
    <lineage>
        <taxon>Bacteria</taxon>
        <taxon>Pseudomonadati</taxon>
        <taxon>Bacteroidota</taxon>
        <taxon>Flavobacteriia</taxon>
        <taxon>Flavobacteriales</taxon>
        <taxon>Owenweeksiaceae</taxon>
        <taxon>Owenweeksia</taxon>
    </lineage>
</organism>
<feature type="binding site" evidence="15">
    <location>
        <position position="475"/>
    </location>
    <ligand>
        <name>Mg(2+)</name>
        <dbReference type="ChEBI" id="CHEBI:18420"/>
        <note>shared with alpha subunit</note>
    </ligand>
</feature>
<evidence type="ECO:0000256" key="16">
    <source>
        <dbReference type="PROSITE-ProRule" id="PRU00209"/>
    </source>
</evidence>
<dbReference type="PROSITE" id="PS51447">
    <property type="entry name" value="FDX_ACB"/>
    <property type="match status" value="1"/>
</dbReference>
<evidence type="ECO:0000256" key="12">
    <source>
        <dbReference type="ARBA" id="ARBA00022917"/>
    </source>
</evidence>
<dbReference type="AlphaFoldDB" id="G8R215"/>
<dbReference type="GO" id="GO:0000049">
    <property type="term" value="F:tRNA binding"/>
    <property type="evidence" value="ECO:0007669"/>
    <property type="project" value="UniProtKB-UniRule"/>
</dbReference>
<evidence type="ECO:0000256" key="9">
    <source>
        <dbReference type="ARBA" id="ARBA00022840"/>
    </source>
</evidence>
<evidence type="ECO:0000256" key="8">
    <source>
        <dbReference type="ARBA" id="ARBA00022741"/>
    </source>
</evidence>
<keyword evidence="4 15" id="KW-0963">Cytoplasm</keyword>
<dbReference type="InterPro" id="IPR045864">
    <property type="entry name" value="aa-tRNA-synth_II/BPL/LPL"/>
</dbReference>
<evidence type="ECO:0000256" key="4">
    <source>
        <dbReference type="ARBA" id="ARBA00022490"/>
    </source>
</evidence>
<dbReference type="InterPro" id="IPR041616">
    <property type="entry name" value="PheRS_beta_core"/>
</dbReference>
<keyword evidence="11 16" id="KW-0694">RNA-binding</keyword>
<evidence type="ECO:0000259" key="17">
    <source>
        <dbReference type="PROSITE" id="PS50886"/>
    </source>
</evidence>
<dbReference type="InterPro" id="IPR005146">
    <property type="entry name" value="B3/B4_tRNA-bd"/>
</dbReference>
<evidence type="ECO:0000256" key="6">
    <source>
        <dbReference type="ARBA" id="ARBA00022598"/>
    </source>
</evidence>
<dbReference type="Pfam" id="PF17759">
    <property type="entry name" value="tRNA_synthFbeta"/>
    <property type="match status" value="1"/>
</dbReference>
<dbReference type="PATRIC" id="fig|926562.3.peg.3028"/>